<dbReference type="Gramene" id="ERN13445">
    <property type="protein sequence ID" value="ERN13445"/>
    <property type="gene ID" value="AMTR_s00041p00200870"/>
</dbReference>
<organism evidence="1 2">
    <name type="scientific">Amborella trichopoda</name>
    <dbReference type="NCBI Taxonomy" id="13333"/>
    <lineage>
        <taxon>Eukaryota</taxon>
        <taxon>Viridiplantae</taxon>
        <taxon>Streptophyta</taxon>
        <taxon>Embryophyta</taxon>
        <taxon>Tracheophyta</taxon>
        <taxon>Spermatophyta</taxon>
        <taxon>Magnoliopsida</taxon>
        <taxon>Amborellales</taxon>
        <taxon>Amborellaceae</taxon>
        <taxon>Amborella</taxon>
    </lineage>
</organism>
<protein>
    <submittedName>
        <fullName evidence="1">Uncharacterized protein</fullName>
    </submittedName>
</protein>
<reference evidence="2" key="1">
    <citation type="journal article" date="2013" name="Science">
        <title>The Amborella genome and the evolution of flowering plants.</title>
        <authorList>
            <consortium name="Amborella Genome Project"/>
        </authorList>
    </citation>
    <scope>NUCLEOTIDE SEQUENCE [LARGE SCALE GENOMIC DNA]</scope>
</reference>
<dbReference type="Proteomes" id="UP000017836">
    <property type="component" value="Unassembled WGS sequence"/>
</dbReference>
<proteinExistence type="predicted"/>
<sequence>MIEELQWIACRLLELRKSCNGEAGWRGKLELCSNGGVKVVGKRDKRGHKPRNTPLMILQLT</sequence>
<dbReference type="EMBL" id="KI392588">
    <property type="protein sequence ID" value="ERN13445.1"/>
    <property type="molecule type" value="Genomic_DNA"/>
</dbReference>
<accession>W1Q0H1</accession>
<gene>
    <name evidence="1" type="ORF">AMTR_s00041p00200870</name>
</gene>
<evidence type="ECO:0000313" key="2">
    <source>
        <dbReference type="Proteomes" id="UP000017836"/>
    </source>
</evidence>
<dbReference type="AlphaFoldDB" id="W1Q0H1"/>
<evidence type="ECO:0000313" key="1">
    <source>
        <dbReference type="EMBL" id="ERN13445.1"/>
    </source>
</evidence>
<keyword evidence="2" id="KW-1185">Reference proteome</keyword>
<name>W1Q0H1_AMBTC</name>
<dbReference type="HOGENOM" id="CLU_2925662_0_0_1"/>